<proteinExistence type="predicted"/>
<dbReference type="Gramene" id="PNT62650">
    <property type="protein sequence ID" value="PNT62650"/>
    <property type="gene ID" value="BRADI_4g06505v3"/>
</dbReference>
<accession>A0A2K2CKU8</accession>
<reference evidence="1 2" key="1">
    <citation type="journal article" date="2010" name="Nature">
        <title>Genome sequencing and analysis of the model grass Brachypodium distachyon.</title>
        <authorList>
            <consortium name="International Brachypodium Initiative"/>
        </authorList>
    </citation>
    <scope>NUCLEOTIDE SEQUENCE [LARGE SCALE GENOMIC DNA]</scope>
    <source>
        <strain evidence="1 2">Bd21</strain>
    </source>
</reference>
<dbReference type="EMBL" id="CM000883">
    <property type="protein sequence ID" value="PNT62650.1"/>
    <property type="molecule type" value="Genomic_DNA"/>
</dbReference>
<organism evidence="1">
    <name type="scientific">Brachypodium distachyon</name>
    <name type="common">Purple false brome</name>
    <name type="synonym">Trachynia distachya</name>
    <dbReference type="NCBI Taxonomy" id="15368"/>
    <lineage>
        <taxon>Eukaryota</taxon>
        <taxon>Viridiplantae</taxon>
        <taxon>Streptophyta</taxon>
        <taxon>Embryophyta</taxon>
        <taxon>Tracheophyta</taxon>
        <taxon>Spermatophyta</taxon>
        <taxon>Magnoliopsida</taxon>
        <taxon>Liliopsida</taxon>
        <taxon>Poales</taxon>
        <taxon>Poaceae</taxon>
        <taxon>BOP clade</taxon>
        <taxon>Pooideae</taxon>
        <taxon>Stipodae</taxon>
        <taxon>Brachypodieae</taxon>
        <taxon>Brachypodium</taxon>
    </lineage>
</organism>
<evidence type="ECO:0000313" key="2">
    <source>
        <dbReference type="EnsemblPlants" id="PNT62650"/>
    </source>
</evidence>
<reference evidence="1" key="2">
    <citation type="submission" date="2017-06" db="EMBL/GenBank/DDBJ databases">
        <title>WGS assembly of Brachypodium distachyon.</title>
        <authorList>
            <consortium name="The International Brachypodium Initiative"/>
            <person name="Lucas S."/>
            <person name="Harmon-Smith M."/>
            <person name="Lail K."/>
            <person name="Tice H."/>
            <person name="Grimwood J."/>
            <person name="Bruce D."/>
            <person name="Barry K."/>
            <person name="Shu S."/>
            <person name="Lindquist E."/>
            <person name="Wang M."/>
            <person name="Pitluck S."/>
            <person name="Vogel J.P."/>
            <person name="Garvin D.F."/>
            <person name="Mockler T.C."/>
            <person name="Schmutz J."/>
            <person name="Rokhsar D."/>
            <person name="Bevan M.W."/>
        </authorList>
    </citation>
    <scope>NUCLEOTIDE SEQUENCE</scope>
    <source>
        <strain evidence="1">Bd21</strain>
    </source>
</reference>
<gene>
    <name evidence="1" type="ORF">BRADI_4g06505v3</name>
</gene>
<dbReference type="Proteomes" id="UP000008810">
    <property type="component" value="Chromosome 4"/>
</dbReference>
<dbReference type="AlphaFoldDB" id="A0A2K2CKU8"/>
<dbReference type="InParanoid" id="A0A2K2CKU8"/>
<sequence length="77" mass="8399">MVIVVPAVSQASAIKMIDSSTYHLCFLVQPFLCGEGTKEPSGDIRTLGSFYCRSPCRSHSCANQDHCVHSLQLLLPC</sequence>
<evidence type="ECO:0000313" key="1">
    <source>
        <dbReference type="EMBL" id="PNT62650.1"/>
    </source>
</evidence>
<evidence type="ECO:0000313" key="3">
    <source>
        <dbReference type="Proteomes" id="UP000008810"/>
    </source>
</evidence>
<protein>
    <submittedName>
        <fullName evidence="1 2">Uncharacterized protein</fullName>
    </submittedName>
</protein>
<keyword evidence="3" id="KW-1185">Reference proteome</keyword>
<name>A0A2K2CKU8_BRADI</name>
<reference evidence="2" key="3">
    <citation type="submission" date="2018-08" db="UniProtKB">
        <authorList>
            <consortium name="EnsemblPlants"/>
        </authorList>
    </citation>
    <scope>IDENTIFICATION</scope>
    <source>
        <strain evidence="2">cv. Bd21</strain>
    </source>
</reference>
<dbReference type="EnsemblPlants" id="PNT62650">
    <property type="protein sequence ID" value="PNT62650"/>
    <property type="gene ID" value="BRADI_4g06505v3"/>
</dbReference>